<comment type="caution">
    <text evidence="1">The sequence shown here is derived from an EMBL/GenBank/DDBJ whole genome shotgun (WGS) entry which is preliminary data.</text>
</comment>
<evidence type="ECO:0000313" key="1">
    <source>
        <dbReference type="EMBL" id="KAJ1944164.1"/>
    </source>
</evidence>
<name>A0ACC1JAD3_9FUNG</name>
<feature type="non-terminal residue" evidence="1">
    <location>
        <position position="886"/>
    </location>
</feature>
<accession>A0ACC1JAD3</accession>
<dbReference type="Proteomes" id="UP001150603">
    <property type="component" value="Unassembled WGS sequence"/>
</dbReference>
<reference evidence="1" key="1">
    <citation type="submission" date="2022-07" db="EMBL/GenBank/DDBJ databases">
        <title>Phylogenomic reconstructions and comparative analyses of Kickxellomycotina fungi.</title>
        <authorList>
            <person name="Reynolds N.K."/>
            <person name="Stajich J.E."/>
            <person name="Barry K."/>
            <person name="Grigoriev I.V."/>
            <person name="Crous P."/>
            <person name="Smith M.E."/>
        </authorList>
    </citation>
    <scope>NUCLEOTIDE SEQUENCE</scope>
    <source>
        <strain evidence="1">NRRL 5244</strain>
    </source>
</reference>
<organism evidence="1 2">
    <name type="scientific">Linderina macrospora</name>
    <dbReference type="NCBI Taxonomy" id="4868"/>
    <lineage>
        <taxon>Eukaryota</taxon>
        <taxon>Fungi</taxon>
        <taxon>Fungi incertae sedis</taxon>
        <taxon>Zoopagomycota</taxon>
        <taxon>Kickxellomycotina</taxon>
        <taxon>Kickxellomycetes</taxon>
        <taxon>Kickxellales</taxon>
        <taxon>Kickxellaceae</taxon>
        <taxon>Linderina</taxon>
    </lineage>
</organism>
<proteinExistence type="predicted"/>
<dbReference type="EMBL" id="JANBPW010001524">
    <property type="protein sequence ID" value="KAJ1944164.1"/>
    <property type="molecule type" value="Genomic_DNA"/>
</dbReference>
<keyword evidence="2" id="KW-1185">Reference proteome</keyword>
<protein>
    <submittedName>
        <fullName evidence="1">Uncharacterized protein</fullName>
    </submittedName>
</protein>
<evidence type="ECO:0000313" key="2">
    <source>
        <dbReference type="Proteomes" id="UP001150603"/>
    </source>
</evidence>
<gene>
    <name evidence="1" type="ORF">FBU59_002678</name>
</gene>
<sequence length="886" mass="99974">MTLSTVERQLLLGKAVDQSSDSLAVLLGQGEYEQVLRSEPAQELFHTLTADQDLTASDMQSVVQTQAQQYIAQHGVSAWATLTWIGAASLNAFIQTNWTGPEFPMDPAELLPQAVADKYRENFIATKKEELPEGVDKHEIGRRDQMGGRVYLGAEQSELRARLDRELLELLQADGEEAYTLTPRPLFLTIARWLLVDICQEEAVATQRDQVVASARWWAARALLAQQTLLEYPTQTLLDQIMDSYRILKKHMPPAPTEEKAKETAAADEPVVPDLQADGMPMFGRESPAAAPGAGNNTSRSQESHEWDAVGAGDRELWARLEIEHGVTYAQHQMTLDAKREVHRAQAASGLQWEITGAHGRRTKFQESATAQLVLLAQSAQIADRGTDHGAAPESFALNDDTLLEQIAFTELDISEQKKLRVLDECVLLALCLNVQNENPAHGLTSEQMMPFVTRVLQHPSNWSVYTMALLLRSRLESTRTRTVERATLQLQALVDQIVRPLPETQEAGAAERLQFFYALALPSQWELERELAKQFMSLGVVRSALDIFERLHMWDETIACYQMLGQEEVAERIIRAQLELAPTRPKLWCLLGDLKQDPTHWEHAWDVSGCRYARAMRSLGAYHFARSDFAQSVSCYTRALKLNPLFDHSWYILGCAALKIGDYDAARDAFRQVVHIDYENSEAWNNLASIYMRSDDPAQRSQAWYALREALKGKHDSWQIWNNFLTASMALGQIAAAIHAMNRIVELRAEKDGAACVDLDVLRAIIASLTRGQITRADTEKEARRKEEQFSRYIEHLLVNTIEGKITNSAPLWRVMADFWFWRRDYKHCLDCYIKAYRCISQMPQVSYAPPVFKDAADAALELASMYENLGDKTQIVKVQTTDAG</sequence>